<dbReference type="OrthoDB" id="3328272at2"/>
<protein>
    <submittedName>
        <fullName evidence="2">Phosphotransferase enzyme family protein</fullName>
    </submittedName>
</protein>
<dbReference type="Gene3D" id="3.90.1200.10">
    <property type="match status" value="1"/>
</dbReference>
<evidence type="ECO:0000313" key="3">
    <source>
        <dbReference type="Proteomes" id="UP000198937"/>
    </source>
</evidence>
<dbReference type="InterPro" id="IPR011009">
    <property type="entry name" value="Kinase-like_dom_sf"/>
</dbReference>
<organism evidence="2 3">
    <name type="scientific">Micromonospora yangpuensis</name>
    <dbReference type="NCBI Taxonomy" id="683228"/>
    <lineage>
        <taxon>Bacteria</taxon>
        <taxon>Bacillati</taxon>
        <taxon>Actinomycetota</taxon>
        <taxon>Actinomycetes</taxon>
        <taxon>Micromonosporales</taxon>
        <taxon>Micromonosporaceae</taxon>
        <taxon>Micromonospora</taxon>
    </lineage>
</organism>
<feature type="domain" description="Aminoglycoside phosphotransferase" evidence="1">
    <location>
        <begin position="82"/>
        <end position="265"/>
    </location>
</feature>
<dbReference type="GO" id="GO:0016740">
    <property type="term" value="F:transferase activity"/>
    <property type="evidence" value="ECO:0007669"/>
    <property type="project" value="UniProtKB-KW"/>
</dbReference>
<dbReference type="RefSeq" id="WP_091437492.1">
    <property type="nucleotide sequence ID" value="NZ_BMMJ01000016.1"/>
</dbReference>
<keyword evidence="3" id="KW-1185">Reference proteome</keyword>
<reference evidence="3" key="1">
    <citation type="submission" date="2016-06" db="EMBL/GenBank/DDBJ databases">
        <authorList>
            <person name="Varghese N."/>
            <person name="Submissions Spin"/>
        </authorList>
    </citation>
    <scope>NUCLEOTIDE SEQUENCE [LARGE SCALE GENOMIC DNA]</scope>
    <source>
        <strain evidence="3">DSM 45577</strain>
    </source>
</reference>
<dbReference type="SUPFAM" id="SSF56112">
    <property type="entry name" value="Protein kinase-like (PK-like)"/>
    <property type="match status" value="1"/>
</dbReference>
<evidence type="ECO:0000259" key="1">
    <source>
        <dbReference type="Pfam" id="PF01636"/>
    </source>
</evidence>
<dbReference type="AlphaFoldDB" id="A0A1C6UMB3"/>
<dbReference type="EMBL" id="FMIA01000002">
    <property type="protein sequence ID" value="SCL55194.1"/>
    <property type="molecule type" value="Genomic_DNA"/>
</dbReference>
<dbReference type="Proteomes" id="UP000198937">
    <property type="component" value="Unassembled WGS sequence"/>
</dbReference>
<gene>
    <name evidence="2" type="ORF">GA0070617_2889</name>
</gene>
<dbReference type="Pfam" id="PF01636">
    <property type="entry name" value="APH"/>
    <property type="match status" value="1"/>
</dbReference>
<proteinExistence type="predicted"/>
<evidence type="ECO:0000313" key="2">
    <source>
        <dbReference type="EMBL" id="SCL55194.1"/>
    </source>
</evidence>
<keyword evidence="2" id="KW-0808">Transferase</keyword>
<dbReference type="InterPro" id="IPR002575">
    <property type="entry name" value="Aminoglycoside_PTrfase"/>
</dbReference>
<name>A0A1C6UMB3_9ACTN</name>
<accession>A0A1C6UMB3</accession>
<sequence length="332" mass="36881">MAAERKFADAETLTPVIREVFGTDRLITAVDRLVNGTKKGVYRITLDDATSAIAYVWNAGEDYWDGLLPDGHDDPSNPFAHASGIDYFEAATRRLEAVGARSPQLLLADRSKDRYPADVAVTEDVRGGTLESLLERDPDAGRQTLAQLSDMLRGMHTYQAPAFGRVAWIDSGGAPPDTTCEQAYLERALVNIATAVPRDARAAEAEAILEEKLRTLHAALDPRAEYGVVHGELCAEHTLVGPDGEPVIIDIEGLMYTDIEVEHCWMRMRFGPHYAALDNPDLDPQRIKYYQYVMHLDLVGGPLRIAEGDFPNRKWMLDVADFHLQKALTYKT</sequence>